<protein>
    <recommendedName>
        <fullName evidence="1">Stage 0 sporulation protein A homolog</fullName>
    </recommendedName>
</protein>
<dbReference type="GO" id="GO:0032993">
    <property type="term" value="C:protein-DNA complex"/>
    <property type="evidence" value="ECO:0007669"/>
    <property type="project" value="TreeGrafter"/>
</dbReference>
<evidence type="ECO:0000256" key="3">
    <source>
        <dbReference type="ARBA" id="ARBA00023012"/>
    </source>
</evidence>
<evidence type="ECO:0000256" key="1">
    <source>
        <dbReference type="ARBA" id="ARBA00018672"/>
    </source>
</evidence>
<dbReference type="InterPro" id="IPR036388">
    <property type="entry name" value="WH-like_DNA-bd_sf"/>
</dbReference>
<feature type="domain" description="OmpR/PhoB-type" evidence="11">
    <location>
        <begin position="129"/>
        <end position="228"/>
    </location>
</feature>
<dbReference type="SMART" id="SM00448">
    <property type="entry name" value="REC"/>
    <property type="match status" value="1"/>
</dbReference>
<dbReference type="SMART" id="SM00862">
    <property type="entry name" value="Trans_reg_C"/>
    <property type="match status" value="1"/>
</dbReference>
<dbReference type="Pfam" id="PF00486">
    <property type="entry name" value="Trans_reg_C"/>
    <property type="match status" value="1"/>
</dbReference>
<evidence type="ECO:0000256" key="4">
    <source>
        <dbReference type="ARBA" id="ARBA00023015"/>
    </source>
</evidence>
<dbReference type="CDD" id="cd17574">
    <property type="entry name" value="REC_OmpR"/>
    <property type="match status" value="1"/>
</dbReference>
<evidence type="ECO:0000313" key="12">
    <source>
        <dbReference type="EMBL" id="BEP28090.1"/>
    </source>
</evidence>
<dbReference type="Gene3D" id="1.10.10.10">
    <property type="entry name" value="Winged helix-like DNA-binding domain superfamily/Winged helix DNA-binding domain"/>
    <property type="match status" value="1"/>
</dbReference>
<evidence type="ECO:0000259" key="11">
    <source>
        <dbReference type="PROSITE" id="PS51755"/>
    </source>
</evidence>
<evidence type="ECO:0000256" key="9">
    <source>
        <dbReference type="PROSITE-ProRule" id="PRU01091"/>
    </source>
</evidence>
<dbReference type="PROSITE" id="PS51755">
    <property type="entry name" value="OMPR_PHOB"/>
    <property type="match status" value="1"/>
</dbReference>
<dbReference type="InterPro" id="IPR039420">
    <property type="entry name" value="WalR-like"/>
</dbReference>
<feature type="DNA-binding region" description="OmpR/PhoB-type" evidence="9">
    <location>
        <begin position="129"/>
        <end position="228"/>
    </location>
</feature>
<comment type="function">
    <text evidence="7">May play the central regulatory role in sporulation. It may be an element of the effector pathway responsible for the activation of sporulation genes in response to nutritional stress. Spo0A may act in concert with spo0H (a sigma factor) to control the expression of some genes that are critical to the sporulation process.</text>
</comment>
<proteinExistence type="predicted"/>
<feature type="domain" description="Response regulatory" evidence="10">
    <location>
        <begin position="4"/>
        <end position="118"/>
    </location>
</feature>
<evidence type="ECO:0000256" key="7">
    <source>
        <dbReference type="ARBA" id="ARBA00024867"/>
    </source>
</evidence>
<dbReference type="RefSeq" id="WP_338536436.1">
    <property type="nucleotide sequence ID" value="NZ_AP028654.1"/>
</dbReference>
<organism evidence="12 13">
    <name type="scientific">Helicovermis profundi</name>
    <dbReference type="NCBI Taxonomy" id="3065157"/>
    <lineage>
        <taxon>Bacteria</taxon>
        <taxon>Bacillati</taxon>
        <taxon>Bacillota</taxon>
        <taxon>Clostridia</taxon>
        <taxon>Helicovermis</taxon>
    </lineage>
</organism>
<dbReference type="Pfam" id="PF00072">
    <property type="entry name" value="Response_reg"/>
    <property type="match status" value="1"/>
</dbReference>
<dbReference type="Proteomes" id="UP001321786">
    <property type="component" value="Chromosome"/>
</dbReference>
<dbReference type="FunFam" id="1.10.10.10:FF:000018">
    <property type="entry name" value="DNA-binding response regulator ResD"/>
    <property type="match status" value="1"/>
</dbReference>
<dbReference type="GO" id="GO:0006355">
    <property type="term" value="P:regulation of DNA-templated transcription"/>
    <property type="evidence" value="ECO:0007669"/>
    <property type="project" value="InterPro"/>
</dbReference>
<dbReference type="EMBL" id="AP028654">
    <property type="protein sequence ID" value="BEP28090.1"/>
    <property type="molecule type" value="Genomic_DNA"/>
</dbReference>
<evidence type="ECO:0000256" key="8">
    <source>
        <dbReference type="PROSITE-ProRule" id="PRU00169"/>
    </source>
</evidence>
<reference evidence="12 13" key="1">
    <citation type="submission" date="2023-08" db="EMBL/GenBank/DDBJ databases">
        <title>Helicovermis profunda gen. nov., sp. nov., a novel mesophilic, fermentative bacterium within the Bacillota from a deep-sea hydrothermal vent chimney.</title>
        <authorList>
            <person name="Miyazaki U."/>
            <person name="Mizutani D."/>
            <person name="Hashimoto Y."/>
            <person name="Tame A."/>
            <person name="Sawayama S."/>
            <person name="Miyazaki J."/>
            <person name="Takai K."/>
            <person name="Nakagawa S."/>
        </authorList>
    </citation>
    <scope>NUCLEOTIDE SEQUENCE [LARGE SCALE GENOMIC DNA]</scope>
    <source>
        <strain evidence="12 13">S502</strain>
    </source>
</reference>
<evidence type="ECO:0000259" key="10">
    <source>
        <dbReference type="PROSITE" id="PS50110"/>
    </source>
</evidence>
<dbReference type="Gene3D" id="6.10.250.690">
    <property type="match status" value="1"/>
</dbReference>
<sequence length="230" mass="26584">MEGNVLVLEDQIEIREFIVINIKRAGYNIFEAKNGEEALKIVNANKIDIAVLDVMLPGISGYDVCREIRKHNKYMGIIMLTAKSQEKDKIEGLISGADDYIVKPFSPKELVARIDSLYRRVKLLEDDSTEKCESGAFIIDYKNRQIFKDDIELDLTQLEFAIVATLIKNEGRPLSREYILDHVWGENFFGSFKIVDVNIRRLRQKLEKDASNPEYIITVWGFGYKWRKGE</sequence>
<dbReference type="CDD" id="cd00383">
    <property type="entry name" value="trans_reg_C"/>
    <property type="match status" value="1"/>
</dbReference>
<dbReference type="GO" id="GO:0000156">
    <property type="term" value="F:phosphorelay response regulator activity"/>
    <property type="evidence" value="ECO:0007669"/>
    <property type="project" value="TreeGrafter"/>
</dbReference>
<keyword evidence="5 9" id="KW-0238">DNA-binding</keyword>
<keyword evidence="4" id="KW-0805">Transcription regulation</keyword>
<evidence type="ECO:0000313" key="13">
    <source>
        <dbReference type="Proteomes" id="UP001321786"/>
    </source>
</evidence>
<dbReference type="SUPFAM" id="SSF52172">
    <property type="entry name" value="CheY-like"/>
    <property type="match status" value="1"/>
</dbReference>
<dbReference type="FunFam" id="3.40.50.2300:FF:000001">
    <property type="entry name" value="DNA-binding response regulator PhoB"/>
    <property type="match status" value="1"/>
</dbReference>
<keyword evidence="2 8" id="KW-0597">Phosphoprotein</keyword>
<gene>
    <name evidence="12" type="ORF">HLPR_04210</name>
</gene>
<keyword evidence="6" id="KW-0804">Transcription</keyword>
<dbReference type="KEGG" id="hprf:HLPR_04210"/>
<dbReference type="PROSITE" id="PS50110">
    <property type="entry name" value="RESPONSE_REGULATORY"/>
    <property type="match status" value="1"/>
</dbReference>
<dbReference type="PANTHER" id="PTHR48111:SF54">
    <property type="entry name" value="STAGE 0 SPORULATION PROTEIN A HOMOLOG"/>
    <property type="match status" value="1"/>
</dbReference>
<dbReference type="InterPro" id="IPR011006">
    <property type="entry name" value="CheY-like_superfamily"/>
</dbReference>
<dbReference type="AlphaFoldDB" id="A0AAU9ENQ3"/>
<dbReference type="InterPro" id="IPR001789">
    <property type="entry name" value="Sig_transdc_resp-reg_receiver"/>
</dbReference>
<accession>A0AAU9ENQ3</accession>
<keyword evidence="3" id="KW-0902">Two-component regulatory system</keyword>
<dbReference type="Gene3D" id="3.40.50.2300">
    <property type="match status" value="1"/>
</dbReference>
<dbReference type="GO" id="GO:0005829">
    <property type="term" value="C:cytosol"/>
    <property type="evidence" value="ECO:0007669"/>
    <property type="project" value="TreeGrafter"/>
</dbReference>
<dbReference type="InterPro" id="IPR001867">
    <property type="entry name" value="OmpR/PhoB-type_DNA-bd"/>
</dbReference>
<name>A0AAU9ENQ3_9FIRM</name>
<dbReference type="PANTHER" id="PTHR48111">
    <property type="entry name" value="REGULATOR OF RPOS"/>
    <property type="match status" value="1"/>
</dbReference>
<feature type="modified residue" description="4-aspartylphosphate" evidence="8">
    <location>
        <position position="53"/>
    </location>
</feature>
<keyword evidence="13" id="KW-1185">Reference proteome</keyword>
<evidence type="ECO:0000256" key="5">
    <source>
        <dbReference type="ARBA" id="ARBA00023125"/>
    </source>
</evidence>
<evidence type="ECO:0000256" key="2">
    <source>
        <dbReference type="ARBA" id="ARBA00022553"/>
    </source>
</evidence>
<evidence type="ECO:0000256" key="6">
    <source>
        <dbReference type="ARBA" id="ARBA00023163"/>
    </source>
</evidence>
<dbReference type="GO" id="GO:0000976">
    <property type="term" value="F:transcription cis-regulatory region binding"/>
    <property type="evidence" value="ECO:0007669"/>
    <property type="project" value="TreeGrafter"/>
</dbReference>